<dbReference type="WBParaSite" id="EEL_0000700801-mRNA-1">
    <property type="protein sequence ID" value="EEL_0000700801-mRNA-1"/>
    <property type="gene ID" value="EEL_0000700801"/>
</dbReference>
<accession>A0A0R3RXQ2</accession>
<evidence type="ECO:0000313" key="1">
    <source>
        <dbReference type="Proteomes" id="UP000050640"/>
    </source>
</evidence>
<evidence type="ECO:0000313" key="2">
    <source>
        <dbReference type="WBParaSite" id="EEL_0000700801-mRNA-1"/>
    </source>
</evidence>
<sequence>MFEFYSIRILFFWSFRAFIEIGITNTEQYERKDYFFIVLEQPIWAKKMSDLRKVQERFLKRIERKKNESVRNLNKDSESIQNEGILNNNFTAG</sequence>
<dbReference type="Proteomes" id="UP000050640">
    <property type="component" value="Unplaced"/>
</dbReference>
<protein>
    <submittedName>
        <fullName evidence="2">Uncharacterized protein</fullName>
    </submittedName>
</protein>
<proteinExistence type="predicted"/>
<dbReference type="AlphaFoldDB" id="A0A0R3RXQ2"/>
<dbReference type="STRING" id="1147741.A0A0R3RXQ2"/>
<organism evidence="1 2">
    <name type="scientific">Elaeophora elaphi</name>
    <dbReference type="NCBI Taxonomy" id="1147741"/>
    <lineage>
        <taxon>Eukaryota</taxon>
        <taxon>Metazoa</taxon>
        <taxon>Ecdysozoa</taxon>
        <taxon>Nematoda</taxon>
        <taxon>Chromadorea</taxon>
        <taxon>Rhabditida</taxon>
        <taxon>Spirurina</taxon>
        <taxon>Spiruromorpha</taxon>
        <taxon>Filarioidea</taxon>
        <taxon>Onchocercidae</taxon>
        <taxon>Elaeophora</taxon>
    </lineage>
</organism>
<keyword evidence="1" id="KW-1185">Reference proteome</keyword>
<name>A0A0R3RXQ2_9BILA</name>
<reference evidence="2" key="1">
    <citation type="submission" date="2017-02" db="UniProtKB">
        <authorList>
            <consortium name="WormBaseParasite"/>
        </authorList>
    </citation>
    <scope>IDENTIFICATION</scope>
</reference>